<feature type="domain" description="DUF1989" evidence="1">
    <location>
        <begin position="1"/>
        <end position="110"/>
    </location>
</feature>
<evidence type="ECO:0000313" key="3">
    <source>
        <dbReference type="Proteomes" id="UP000887226"/>
    </source>
</evidence>
<accession>A0A9P7YXS8</accession>
<dbReference type="Pfam" id="PF09347">
    <property type="entry name" value="DUF1989"/>
    <property type="match status" value="1"/>
</dbReference>
<protein>
    <recommendedName>
        <fullName evidence="1">DUF1989 domain-containing protein</fullName>
    </recommendedName>
</protein>
<name>A0A9P7YXS8_9HELO</name>
<organism evidence="2 3">
    <name type="scientific">Calycina marina</name>
    <dbReference type="NCBI Taxonomy" id="1763456"/>
    <lineage>
        <taxon>Eukaryota</taxon>
        <taxon>Fungi</taxon>
        <taxon>Dikarya</taxon>
        <taxon>Ascomycota</taxon>
        <taxon>Pezizomycotina</taxon>
        <taxon>Leotiomycetes</taxon>
        <taxon>Helotiales</taxon>
        <taxon>Pezizellaceae</taxon>
        <taxon>Calycina</taxon>
    </lineage>
</organism>
<proteinExistence type="predicted"/>
<gene>
    <name evidence="2" type="ORF">BJ878DRAFT_427571</name>
</gene>
<sequence>MSHTASISGKICPGIGNILYDNERKVLLRWMEDMSPGMHGCFAAACDKARHENLGVKGHKNCAENLVESTPQLLTLFMDVPINEDRQSFRFGKCTTQKGAYIYSKAEVELMVVMSA</sequence>
<comment type="caution">
    <text evidence="2">The sequence shown here is derived from an EMBL/GenBank/DDBJ whole genome shotgun (WGS) entry which is preliminary data.</text>
</comment>
<dbReference type="Proteomes" id="UP000887226">
    <property type="component" value="Unassembled WGS sequence"/>
</dbReference>
<dbReference type="EMBL" id="MU254171">
    <property type="protein sequence ID" value="KAG9241690.1"/>
    <property type="molecule type" value="Genomic_DNA"/>
</dbReference>
<dbReference type="PANTHER" id="PTHR31527:SF0">
    <property type="entry name" value="RE64534P"/>
    <property type="match status" value="1"/>
</dbReference>
<dbReference type="PANTHER" id="PTHR31527">
    <property type="entry name" value="RE64534P"/>
    <property type="match status" value="1"/>
</dbReference>
<evidence type="ECO:0000259" key="1">
    <source>
        <dbReference type="Pfam" id="PF09347"/>
    </source>
</evidence>
<evidence type="ECO:0000313" key="2">
    <source>
        <dbReference type="EMBL" id="KAG9241690.1"/>
    </source>
</evidence>
<dbReference type="OrthoDB" id="504708at2759"/>
<dbReference type="InterPro" id="IPR018959">
    <property type="entry name" value="DUF1989"/>
</dbReference>
<keyword evidence="3" id="KW-1185">Reference proteome</keyword>
<reference evidence="2" key="1">
    <citation type="journal article" date="2021" name="IMA Fungus">
        <title>Genomic characterization of three marine fungi, including Emericellopsis atlantica sp. nov. with signatures of a generalist lifestyle and marine biomass degradation.</title>
        <authorList>
            <person name="Hagestad O.C."/>
            <person name="Hou L."/>
            <person name="Andersen J.H."/>
            <person name="Hansen E.H."/>
            <person name="Altermark B."/>
            <person name="Li C."/>
            <person name="Kuhnert E."/>
            <person name="Cox R.J."/>
            <person name="Crous P.W."/>
            <person name="Spatafora J.W."/>
            <person name="Lail K."/>
            <person name="Amirebrahimi M."/>
            <person name="Lipzen A."/>
            <person name="Pangilinan J."/>
            <person name="Andreopoulos W."/>
            <person name="Hayes R.D."/>
            <person name="Ng V."/>
            <person name="Grigoriev I.V."/>
            <person name="Jackson S.A."/>
            <person name="Sutton T.D.S."/>
            <person name="Dobson A.D.W."/>
            <person name="Rama T."/>
        </authorList>
    </citation>
    <scope>NUCLEOTIDE SEQUENCE</scope>
    <source>
        <strain evidence="2">TRa3180A</strain>
    </source>
</reference>
<dbReference type="AlphaFoldDB" id="A0A9P7YXS8"/>